<keyword evidence="2" id="KW-1185">Reference proteome</keyword>
<gene>
    <name evidence="1" type="ORF">V6N11_048450</name>
</gene>
<proteinExistence type="predicted"/>
<sequence>MPPEARPDGTVVACGNRVYVLGGLCIGGPFCPDQIFDSIHYNNCVFYFDCVRLGCGWKRAPPMLVPRQVPRLLPSEKRFTPSGQLLLREVVLPRFSIYIKTVGICCRPLPLLLLIFYTYLALFSSILPDLEFWCTSVPTILFTPSAPPLMVDHGNAWILNFGPGLMHP</sequence>
<evidence type="ECO:0000313" key="2">
    <source>
        <dbReference type="Proteomes" id="UP001396334"/>
    </source>
</evidence>
<dbReference type="InterPro" id="IPR015915">
    <property type="entry name" value="Kelch-typ_b-propeller"/>
</dbReference>
<evidence type="ECO:0000313" key="1">
    <source>
        <dbReference type="EMBL" id="KAK8992366.1"/>
    </source>
</evidence>
<comment type="caution">
    <text evidence="1">The sequence shown here is derived from an EMBL/GenBank/DDBJ whole genome shotgun (WGS) entry which is preliminary data.</text>
</comment>
<accession>A0ABR2PVA5</accession>
<protein>
    <submittedName>
        <fullName evidence="1">Uncharacterized protein</fullName>
    </submittedName>
</protein>
<name>A0ABR2PVA5_9ROSI</name>
<organism evidence="1 2">
    <name type="scientific">Hibiscus sabdariffa</name>
    <name type="common">roselle</name>
    <dbReference type="NCBI Taxonomy" id="183260"/>
    <lineage>
        <taxon>Eukaryota</taxon>
        <taxon>Viridiplantae</taxon>
        <taxon>Streptophyta</taxon>
        <taxon>Embryophyta</taxon>
        <taxon>Tracheophyta</taxon>
        <taxon>Spermatophyta</taxon>
        <taxon>Magnoliopsida</taxon>
        <taxon>eudicotyledons</taxon>
        <taxon>Gunneridae</taxon>
        <taxon>Pentapetalae</taxon>
        <taxon>rosids</taxon>
        <taxon>malvids</taxon>
        <taxon>Malvales</taxon>
        <taxon>Malvaceae</taxon>
        <taxon>Malvoideae</taxon>
        <taxon>Hibiscus</taxon>
    </lineage>
</organism>
<dbReference type="EMBL" id="JBBPBN010000050">
    <property type="protein sequence ID" value="KAK8992366.1"/>
    <property type="molecule type" value="Genomic_DNA"/>
</dbReference>
<dbReference type="Proteomes" id="UP001396334">
    <property type="component" value="Unassembled WGS sequence"/>
</dbReference>
<reference evidence="1 2" key="1">
    <citation type="journal article" date="2024" name="G3 (Bethesda)">
        <title>Genome assembly of Hibiscus sabdariffa L. provides insights into metabolisms of medicinal natural products.</title>
        <authorList>
            <person name="Kim T."/>
        </authorList>
    </citation>
    <scope>NUCLEOTIDE SEQUENCE [LARGE SCALE GENOMIC DNA]</scope>
    <source>
        <strain evidence="1">TK-2024</strain>
        <tissue evidence="1">Old leaves</tissue>
    </source>
</reference>
<dbReference type="SUPFAM" id="SSF117281">
    <property type="entry name" value="Kelch motif"/>
    <property type="match status" value="1"/>
</dbReference>